<name>A0A497E5S5_UNCAE</name>
<accession>A0A497E5S5</accession>
<protein>
    <submittedName>
        <fullName evidence="1">Uncharacterized protein</fullName>
    </submittedName>
</protein>
<dbReference type="AlphaFoldDB" id="A0A497E5S5"/>
<dbReference type="EMBL" id="QMPZ01000005">
    <property type="protein sequence ID" value="RLE10601.1"/>
    <property type="molecule type" value="Genomic_DNA"/>
</dbReference>
<proteinExistence type="predicted"/>
<comment type="caution">
    <text evidence="1">The sequence shown here is derived from an EMBL/GenBank/DDBJ whole genome shotgun (WGS) entry which is preliminary data.</text>
</comment>
<organism evidence="1 2">
    <name type="scientific">Aerophobetes bacterium</name>
    <dbReference type="NCBI Taxonomy" id="2030807"/>
    <lineage>
        <taxon>Bacteria</taxon>
        <taxon>Candidatus Aerophobota</taxon>
    </lineage>
</organism>
<evidence type="ECO:0000313" key="1">
    <source>
        <dbReference type="EMBL" id="RLE10601.1"/>
    </source>
</evidence>
<reference evidence="1 2" key="1">
    <citation type="submission" date="2018-06" db="EMBL/GenBank/DDBJ databases">
        <title>Extensive metabolic versatility and redundancy in microbially diverse, dynamic hydrothermal sediments.</title>
        <authorList>
            <person name="Dombrowski N."/>
            <person name="Teske A."/>
            <person name="Baker B.J."/>
        </authorList>
    </citation>
    <scope>NUCLEOTIDE SEQUENCE [LARGE SCALE GENOMIC DNA]</scope>
    <source>
        <strain evidence="1">B47_G16</strain>
    </source>
</reference>
<gene>
    <name evidence="1" type="ORF">DRJ00_00865</name>
</gene>
<evidence type="ECO:0000313" key="2">
    <source>
        <dbReference type="Proteomes" id="UP000279422"/>
    </source>
</evidence>
<dbReference type="Proteomes" id="UP000279422">
    <property type="component" value="Unassembled WGS sequence"/>
</dbReference>
<sequence length="110" mass="13177">MFFRRKKEFSEEEIEKIIDDYGKMMKSLLKEHLPRWARRAMNKTKNRTGVAVSKKGEEIRKIKKMGMSGWLKQTTQQLFEELSSFTTDPASLKSKLDTMLKEFKRKWKIK</sequence>